<sequence>MTSRRSLARAAGVLWLLGAVVYVGGEAIAAAAFPGYSYAANYISDLGVPDVELYQGRAIDSPLSAVMNTAFVLQGLLYLAAAILTARAVPGGRWRALLAPAAAFAVGSALIGVVHGSRASAESGIGWLHVLGAALAIIGGNAASIAAGATARRHQLPRSYAIAGIALGAVGLAALILLRIDSETTGFDLLPDGVWERLAVYSITAWQVLTGVVLLRRRPPGTDDDGRRARTG</sequence>
<accession>A0A2T4US09</accession>
<feature type="transmembrane region" description="Helical" evidence="1">
    <location>
        <begin position="63"/>
        <end position="84"/>
    </location>
</feature>
<organism evidence="2 3">
    <name type="scientific">Rathayibacter caricis DSM 15933</name>
    <dbReference type="NCBI Taxonomy" id="1328867"/>
    <lineage>
        <taxon>Bacteria</taxon>
        <taxon>Bacillati</taxon>
        <taxon>Actinomycetota</taxon>
        <taxon>Actinomycetes</taxon>
        <taxon>Micrococcales</taxon>
        <taxon>Microbacteriaceae</taxon>
        <taxon>Rathayibacter</taxon>
    </lineage>
</organism>
<keyword evidence="3" id="KW-1185">Reference proteome</keyword>
<gene>
    <name evidence="2" type="ORF">C1I63_05295</name>
</gene>
<protein>
    <submittedName>
        <fullName evidence="2">DUF998 domain-containing protein</fullName>
    </submittedName>
</protein>
<feature type="transmembrane region" description="Helical" evidence="1">
    <location>
        <begin position="127"/>
        <end position="148"/>
    </location>
</feature>
<keyword evidence="1" id="KW-1133">Transmembrane helix</keyword>
<evidence type="ECO:0000313" key="3">
    <source>
        <dbReference type="Proteomes" id="UP000241085"/>
    </source>
</evidence>
<evidence type="ECO:0000256" key="1">
    <source>
        <dbReference type="SAM" id="Phobius"/>
    </source>
</evidence>
<dbReference type="InterPro" id="IPR009339">
    <property type="entry name" value="DUF998"/>
</dbReference>
<keyword evidence="1" id="KW-0812">Transmembrane</keyword>
<dbReference type="RefSeq" id="WP_107574041.1">
    <property type="nucleotide sequence ID" value="NZ_PZPL01000001.1"/>
</dbReference>
<feature type="transmembrane region" description="Helical" evidence="1">
    <location>
        <begin position="160"/>
        <end position="178"/>
    </location>
</feature>
<dbReference type="Pfam" id="PF06197">
    <property type="entry name" value="DUF998"/>
    <property type="match status" value="1"/>
</dbReference>
<dbReference type="Proteomes" id="UP000241085">
    <property type="component" value="Unassembled WGS sequence"/>
</dbReference>
<evidence type="ECO:0000313" key="2">
    <source>
        <dbReference type="EMBL" id="PTL72319.1"/>
    </source>
</evidence>
<dbReference type="AlphaFoldDB" id="A0A2T4US09"/>
<feature type="transmembrane region" description="Helical" evidence="1">
    <location>
        <begin position="96"/>
        <end position="115"/>
    </location>
</feature>
<keyword evidence="1" id="KW-0472">Membrane</keyword>
<feature type="transmembrane region" description="Helical" evidence="1">
    <location>
        <begin position="198"/>
        <end position="215"/>
    </location>
</feature>
<proteinExistence type="predicted"/>
<dbReference type="EMBL" id="PZPL01000001">
    <property type="protein sequence ID" value="PTL72319.1"/>
    <property type="molecule type" value="Genomic_DNA"/>
</dbReference>
<reference evidence="2 3" key="1">
    <citation type="submission" date="2018-03" db="EMBL/GenBank/DDBJ databases">
        <title>Bacteriophage NCPPB3778 and a type I-E CRISPR drive the evolution of the US Biological Select Agent, Rathayibacter toxicus.</title>
        <authorList>
            <person name="Davis E.W.II."/>
            <person name="Tabima J.F."/>
            <person name="Weisberg A.J."/>
            <person name="Dantas Lopes L."/>
            <person name="Wiseman M.S."/>
            <person name="Wiseman M.S."/>
            <person name="Pupko T."/>
            <person name="Belcher M.S."/>
            <person name="Sechler A.J."/>
            <person name="Tancos M.A."/>
            <person name="Schroeder B.K."/>
            <person name="Murray T.D."/>
            <person name="Luster D.G."/>
            <person name="Schneider W.L."/>
            <person name="Rogers E."/>
            <person name="Andreote F.D."/>
            <person name="Grunwald N.J."/>
            <person name="Putnam M.L."/>
            <person name="Chang J.H."/>
        </authorList>
    </citation>
    <scope>NUCLEOTIDE SEQUENCE [LARGE SCALE GENOMIC DNA]</scope>
    <source>
        <strain evidence="2 3">DSM 15933</strain>
    </source>
</reference>
<name>A0A2T4US09_9MICO</name>
<comment type="caution">
    <text evidence="2">The sequence shown here is derived from an EMBL/GenBank/DDBJ whole genome shotgun (WGS) entry which is preliminary data.</text>
</comment>